<dbReference type="InterPro" id="IPR000073">
    <property type="entry name" value="AB_hydrolase_1"/>
</dbReference>
<dbReference type="AlphaFoldDB" id="A0A934RGH2"/>
<evidence type="ECO:0000259" key="1">
    <source>
        <dbReference type="Pfam" id="PF12697"/>
    </source>
</evidence>
<keyword evidence="2" id="KW-0378">Hydrolase</keyword>
<dbReference type="PANTHER" id="PTHR37946">
    <property type="entry name" value="SLL1969 PROTEIN"/>
    <property type="match status" value="1"/>
</dbReference>
<feature type="domain" description="AB hydrolase-1" evidence="1">
    <location>
        <begin position="216"/>
        <end position="347"/>
    </location>
</feature>
<dbReference type="RefSeq" id="WP_200280801.1">
    <property type="nucleotide sequence ID" value="NZ_JAENII010000011.1"/>
</dbReference>
<dbReference type="EMBL" id="JAENII010000011">
    <property type="protein sequence ID" value="MBK1828096.1"/>
    <property type="molecule type" value="Genomic_DNA"/>
</dbReference>
<protein>
    <submittedName>
        <fullName evidence="2">Alpha/beta fold hydrolase</fullName>
    </submittedName>
</protein>
<sequence length="426" mass="47899">MKSGVLLFLLVLLVSGCANFRKLGQNLNFMDETVIVTGHIKNAADYKDVRAFVVDWDRDKKKIKSVDYCDVKGLGVFGFFVEESDNLYLMAWADSNGNDRFDKGEPAWFSMDQAGNVAPITIHPGEPEAMGYLKPSHDYPADLVGPAEEFYQGRHRSEVKTGWEIPINLGEVAKVSEARFSSESAQAGYWEPAGYPMKVGLGIYFTEKYDANRTPVVFVHGAAGSPKDFEDFIATFDRKRFQLWFFHYPSGRRLSEMGASLDRGLRLLHSHHRFEKVHVVAHSMGGLVARRAILDNLDSKDPCIGRFVSISSPFGGQEFAATGVKRAPSVIPSWRDIEPKSDFLEDVFEDRLLGDVEHMMLYGTKSSKSWGLPPENDGTLSVESMTFDLAVKDAVALKEYHDDHMSILSNREVIREVERFLRADHP</sequence>
<dbReference type="PANTHER" id="PTHR37946:SF1">
    <property type="entry name" value="SLL1969 PROTEIN"/>
    <property type="match status" value="1"/>
</dbReference>
<evidence type="ECO:0000313" key="2">
    <source>
        <dbReference type="EMBL" id="MBK1828096.1"/>
    </source>
</evidence>
<dbReference type="GO" id="GO:0016788">
    <property type="term" value="F:hydrolase activity, acting on ester bonds"/>
    <property type="evidence" value="ECO:0007669"/>
    <property type="project" value="InterPro"/>
</dbReference>
<gene>
    <name evidence="2" type="ORF">JIN81_13775</name>
</gene>
<keyword evidence="3" id="KW-1185">Reference proteome</keyword>
<dbReference type="Gene3D" id="3.40.50.1820">
    <property type="entry name" value="alpha/beta hydrolase"/>
    <property type="match status" value="1"/>
</dbReference>
<dbReference type="PROSITE" id="PS51257">
    <property type="entry name" value="PROKAR_LIPOPROTEIN"/>
    <property type="match status" value="1"/>
</dbReference>
<dbReference type="InterPro" id="IPR029058">
    <property type="entry name" value="AB_hydrolase_fold"/>
</dbReference>
<dbReference type="Pfam" id="PF12697">
    <property type="entry name" value="Abhydrolase_6"/>
    <property type="match status" value="1"/>
</dbReference>
<reference evidence="2" key="1">
    <citation type="submission" date="2021-01" db="EMBL/GenBank/DDBJ databases">
        <title>Modified the classification status of verrucomicrobia.</title>
        <authorList>
            <person name="Feng X."/>
        </authorList>
    </citation>
    <scope>NUCLEOTIDE SEQUENCE</scope>
    <source>
        <strain evidence="2">KCTC 22201</strain>
    </source>
</reference>
<proteinExistence type="predicted"/>
<dbReference type="SUPFAM" id="SSF53474">
    <property type="entry name" value="alpha/beta-Hydrolases"/>
    <property type="match status" value="1"/>
</dbReference>
<organism evidence="2 3">
    <name type="scientific">Haloferula rosea</name>
    <dbReference type="NCBI Taxonomy" id="490093"/>
    <lineage>
        <taxon>Bacteria</taxon>
        <taxon>Pseudomonadati</taxon>
        <taxon>Verrucomicrobiota</taxon>
        <taxon>Verrucomicrobiia</taxon>
        <taxon>Verrucomicrobiales</taxon>
        <taxon>Verrucomicrobiaceae</taxon>
        <taxon>Haloferula</taxon>
    </lineage>
</organism>
<evidence type="ECO:0000313" key="3">
    <source>
        <dbReference type="Proteomes" id="UP000658278"/>
    </source>
</evidence>
<name>A0A934RGH2_9BACT</name>
<dbReference type="Proteomes" id="UP000658278">
    <property type="component" value="Unassembled WGS sequence"/>
</dbReference>
<accession>A0A934RGH2</accession>
<comment type="caution">
    <text evidence="2">The sequence shown here is derived from an EMBL/GenBank/DDBJ whole genome shotgun (WGS) entry which is preliminary data.</text>
</comment>